<comment type="caution">
    <text evidence="1">The sequence shown here is derived from an EMBL/GenBank/DDBJ whole genome shotgun (WGS) entry which is preliminary data.</text>
</comment>
<protein>
    <submittedName>
        <fullName evidence="1">Uncharacterized protein</fullName>
    </submittedName>
</protein>
<reference evidence="2" key="1">
    <citation type="journal article" date="2019" name="Int. J. Syst. Evol. Microbiol.">
        <title>The Global Catalogue of Microorganisms (GCM) 10K type strain sequencing project: providing services to taxonomists for standard genome sequencing and annotation.</title>
        <authorList>
            <consortium name="The Broad Institute Genomics Platform"/>
            <consortium name="The Broad Institute Genome Sequencing Center for Infectious Disease"/>
            <person name="Wu L."/>
            <person name="Ma J."/>
        </authorList>
    </citation>
    <scope>NUCLEOTIDE SEQUENCE [LARGE SCALE GENOMIC DNA]</scope>
    <source>
        <strain evidence="2">CGMCC 4.7177</strain>
    </source>
</reference>
<organism evidence="1 2">
    <name type="scientific">Sporosarcina siberiensis</name>
    <dbReference type="NCBI Taxonomy" id="1365606"/>
    <lineage>
        <taxon>Bacteria</taxon>
        <taxon>Bacillati</taxon>
        <taxon>Bacillota</taxon>
        <taxon>Bacilli</taxon>
        <taxon>Bacillales</taxon>
        <taxon>Caryophanaceae</taxon>
        <taxon>Sporosarcina</taxon>
    </lineage>
</organism>
<dbReference type="Proteomes" id="UP001597218">
    <property type="component" value="Unassembled WGS sequence"/>
</dbReference>
<dbReference type="RefSeq" id="WP_381537416.1">
    <property type="nucleotide sequence ID" value="NZ_JBHUGI010000024.1"/>
</dbReference>
<keyword evidence="2" id="KW-1185">Reference proteome</keyword>
<accession>A0ABW4SFL9</accession>
<dbReference type="EMBL" id="JBHUGI010000024">
    <property type="protein sequence ID" value="MFD1928248.1"/>
    <property type="molecule type" value="Genomic_DNA"/>
</dbReference>
<proteinExistence type="predicted"/>
<sequence length="106" mass="12324">MIENDLLRYQKVFSAKEVSLKEVSQIATNVVGIKISKRFTLISEGDQNSDSSDSKRYIYVRDRAGETIFTFPEDLIRMKERARFAELVTNINPDIKVFNNKIYLDK</sequence>
<gene>
    <name evidence="1" type="ORF">ACFSFY_09270</name>
</gene>
<evidence type="ECO:0000313" key="1">
    <source>
        <dbReference type="EMBL" id="MFD1928248.1"/>
    </source>
</evidence>
<name>A0ABW4SFL9_9BACL</name>
<evidence type="ECO:0000313" key="2">
    <source>
        <dbReference type="Proteomes" id="UP001597218"/>
    </source>
</evidence>